<sequence>MDILISFSASDVKKMKKFEKRHQQCGKRAARFTICVTPIAAEKGILKYQCRCGAEIDLSSFHNP</sequence>
<dbReference type="Proteomes" id="UP000177942">
    <property type="component" value="Unassembled WGS sequence"/>
</dbReference>
<accession>A0A1G1ZNC0</accession>
<comment type="caution">
    <text evidence="1">The sequence shown here is derived from an EMBL/GenBank/DDBJ whole genome shotgun (WGS) entry which is preliminary data.</text>
</comment>
<organism evidence="1 2">
    <name type="scientific">Candidatus Harrisonbacteria bacterium RIFCSPLOWO2_01_FULL_44_18</name>
    <dbReference type="NCBI Taxonomy" id="1798407"/>
    <lineage>
        <taxon>Bacteria</taxon>
        <taxon>Candidatus Harrisoniibacteriota</taxon>
    </lineage>
</organism>
<protein>
    <submittedName>
        <fullName evidence="1">Uncharacterized protein</fullName>
    </submittedName>
</protein>
<dbReference type="AlphaFoldDB" id="A0A1G1ZNC0"/>
<reference evidence="1 2" key="1">
    <citation type="journal article" date="2016" name="Nat. Commun.">
        <title>Thousands of microbial genomes shed light on interconnected biogeochemical processes in an aquifer system.</title>
        <authorList>
            <person name="Anantharaman K."/>
            <person name="Brown C.T."/>
            <person name="Hug L.A."/>
            <person name="Sharon I."/>
            <person name="Castelle C.J."/>
            <person name="Probst A.J."/>
            <person name="Thomas B.C."/>
            <person name="Singh A."/>
            <person name="Wilkins M.J."/>
            <person name="Karaoz U."/>
            <person name="Brodie E.L."/>
            <person name="Williams K.H."/>
            <person name="Hubbard S.S."/>
            <person name="Banfield J.F."/>
        </authorList>
    </citation>
    <scope>NUCLEOTIDE SEQUENCE [LARGE SCALE GENOMIC DNA]</scope>
</reference>
<proteinExistence type="predicted"/>
<gene>
    <name evidence="1" type="ORF">A3A16_02435</name>
</gene>
<dbReference type="STRING" id="1798407.A3A16_02435"/>
<evidence type="ECO:0000313" key="1">
    <source>
        <dbReference type="EMBL" id="OGY66143.1"/>
    </source>
</evidence>
<name>A0A1G1ZNC0_9BACT</name>
<evidence type="ECO:0000313" key="2">
    <source>
        <dbReference type="Proteomes" id="UP000177942"/>
    </source>
</evidence>
<dbReference type="EMBL" id="MHJJ01000004">
    <property type="protein sequence ID" value="OGY66143.1"/>
    <property type="molecule type" value="Genomic_DNA"/>
</dbReference>